<dbReference type="Proteomes" id="UP000227088">
    <property type="component" value="Unassembled WGS sequence"/>
</dbReference>
<dbReference type="InterPro" id="IPR000014">
    <property type="entry name" value="PAS"/>
</dbReference>
<accession>A0A1Y5HUY5</accession>
<gene>
    <name evidence="2" type="ORF">A9R00_02610</name>
</gene>
<dbReference type="SMART" id="SM00091">
    <property type="entry name" value="PAS"/>
    <property type="match status" value="1"/>
</dbReference>
<dbReference type="InterPro" id="IPR035965">
    <property type="entry name" value="PAS-like_dom_sf"/>
</dbReference>
<comment type="caution">
    <text evidence="2">The sequence shown here is derived from an EMBL/GenBank/DDBJ whole genome shotgun (WGS) entry which is preliminary data.</text>
</comment>
<dbReference type="Pfam" id="PF13426">
    <property type="entry name" value="PAS_9"/>
    <property type="match status" value="1"/>
</dbReference>
<dbReference type="EMBL" id="MABE01000149">
    <property type="protein sequence ID" value="OUS41111.1"/>
    <property type="molecule type" value="Genomic_DNA"/>
</dbReference>
<sequence length="173" mass="19979">MDQSLIPPSNHQEIILPEDAFIVSKTDHDSCITYVNQSFCQISGYTENELIGHNHDIVRNDLMPHGIYNLMWEHLKAEEEFFGYIVNRNKDNSYYWTLINVTPFYDQGKLSGYFAVRRAPSQESLAIIKPLYETMCKAEKDAPSELLLPMSSAVLWQAITKEYQSYAEFVLSL</sequence>
<dbReference type="SUPFAM" id="SSF55785">
    <property type="entry name" value="PYP-like sensor domain (PAS domain)"/>
    <property type="match status" value="1"/>
</dbReference>
<name>A0A1Y5HUY5_OLEAN</name>
<reference evidence="3" key="1">
    <citation type="journal article" date="2017" name="Proc. Natl. Acad. Sci. U.S.A.">
        <title>Simulation of Deepwater Horizon oil plume reveals substrate specialization within a complex community of hydrocarbon degraders.</title>
        <authorList>
            <person name="Hu P."/>
            <person name="Dubinsky E.A."/>
            <person name="Probst A.J."/>
            <person name="Wang J."/>
            <person name="Sieber C.M.K."/>
            <person name="Tom L.M."/>
            <person name="Gardinali P."/>
            <person name="Banfield J.F."/>
            <person name="Atlas R.M."/>
            <person name="Andersen G.L."/>
        </authorList>
    </citation>
    <scope>NUCLEOTIDE SEQUENCE [LARGE SCALE GENOMIC DNA]</scope>
</reference>
<dbReference type="Gene3D" id="3.30.450.20">
    <property type="entry name" value="PAS domain"/>
    <property type="match status" value="1"/>
</dbReference>
<evidence type="ECO:0000313" key="3">
    <source>
        <dbReference type="Proteomes" id="UP000227088"/>
    </source>
</evidence>
<dbReference type="NCBIfam" id="TIGR00229">
    <property type="entry name" value="sensory_box"/>
    <property type="match status" value="1"/>
</dbReference>
<feature type="domain" description="PAS" evidence="1">
    <location>
        <begin position="27"/>
        <end position="64"/>
    </location>
</feature>
<evidence type="ECO:0000259" key="1">
    <source>
        <dbReference type="PROSITE" id="PS50112"/>
    </source>
</evidence>
<dbReference type="CDD" id="cd00130">
    <property type="entry name" value="PAS"/>
    <property type="match status" value="1"/>
</dbReference>
<organism evidence="2 3">
    <name type="scientific">Oleispira antarctica</name>
    <dbReference type="NCBI Taxonomy" id="188908"/>
    <lineage>
        <taxon>Bacteria</taxon>
        <taxon>Pseudomonadati</taxon>
        <taxon>Pseudomonadota</taxon>
        <taxon>Gammaproteobacteria</taxon>
        <taxon>Oceanospirillales</taxon>
        <taxon>Oceanospirillaceae</taxon>
        <taxon>Oleispira</taxon>
    </lineage>
</organism>
<dbReference type="PROSITE" id="PS50112">
    <property type="entry name" value="PAS"/>
    <property type="match status" value="1"/>
</dbReference>
<dbReference type="AlphaFoldDB" id="A0A1Y5HUY5"/>
<proteinExistence type="predicted"/>
<evidence type="ECO:0000313" key="2">
    <source>
        <dbReference type="EMBL" id="OUS41111.1"/>
    </source>
</evidence>
<protein>
    <recommendedName>
        <fullName evidence="1">PAS domain-containing protein</fullName>
    </recommendedName>
</protein>